<evidence type="ECO:0000313" key="2">
    <source>
        <dbReference type="Proteomes" id="UP001525961"/>
    </source>
</evidence>
<dbReference type="RefSeq" id="WP_261235551.1">
    <property type="nucleotide sequence ID" value="NZ_JAMXFA010000013.1"/>
</dbReference>
<accession>A0ABT2N6R5</accession>
<name>A0ABT2N6R5_9CYAN</name>
<evidence type="ECO:0000313" key="1">
    <source>
        <dbReference type="EMBL" id="MCT7978385.1"/>
    </source>
</evidence>
<keyword evidence="2" id="KW-1185">Reference proteome</keyword>
<dbReference type="Proteomes" id="UP001525961">
    <property type="component" value="Unassembled WGS sequence"/>
</dbReference>
<sequence>MNPYPLSSGRKPFSFKHSIRPLVRPLLVFLFLMTCYHTFMVNGVVPSSEGLNIQQSNIIKVENYVYNNLPYEIILTGSSRTAKIEADYFGQAQVANIGIRGGASQTGLELVNRNHNKPPIMLVEVNGTIAQGVNQELVEAAYHPLFYGIRRYLPMFKQEYQPVAVAIEILKNWQGISAEKLEQQRVNELLKNPQMRENTLRPAIEERREKFTVKQINKLTEESQILKNKIAEIENQGVRVILFDVPGDQLIDQTPQRLEEKKLMKQLFPAENYEWLPEHPPKEWITTDGIHLARSEAREYASFIMNYLGDF</sequence>
<evidence type="ECO:0008006" key="3">
    <source>
        <dbReference type="Google" id="ProtNLM"/>
    </source>
</evidence>
<dbReference type="EMBL" id="JAMXFA010000013">
    <property type="protein sequence ID" value="MCT7978385.1"/>
    <property type="molecule type" value="Genomic_DNA"/>
</dbReference>
<reference evidence="1 2" key="1">
    <citation type="journal article" date="2022" name="Front. Microbiol.">
        <title>High genomic differentiation and limited gene flow indicate recent cryptic speciation within the genus Laspinema (cyanobacteria).</title>
        <authorList>
            <person name="Stanojkovic A."/>
            <person name="Skoupy S."/>
            <person name="Skaloud P."/>
            <person name="Dvorak P."/>
        </authorList>
    </citation>
    <scope>NUCLEOTIDE SEQUENCE [LARGE SCALE GENOMIC DNA]</scope>
    <source>
        <strain evidence="1 2">D3b</strain>
    </source>
</reference>
<proteinExistence type="predicted"/>
<protein>
    <recommendedName>
        <fullName evidence="3">SGNH/GDSL hydrolase family protein</fullName>
    </recommendedName>
</protein>
<organism evidence="1 2">
    <name type="scientific">Laspinema olomoucense D3b</name>
    <dbReference type="NCBI Taxonomy" id="2953688"/>
    <lineage>
        <taxon>Bacteria</taxon>
        <taxon>Bacillati</taxon>
        <taxon>Cyanobacteriota</taxon>
        <taxon>Cyanophyceae</taxon>
        <taxon>Oscillatoriophycideae</taxon>
        <taxon>Oscillatoriales</taxon>
        <taxon>Laspinemataceae</taxon>
        <taxon>Laspinema</taxon>
        <taxon>Laspinema olomoucense</taxon>
    </lineage>
</organism>
<comment type="caution">
    <text evidence="1">The sequence shown here is derived from an EMBL/GenBank/DDBJ whole genome shotgun (WGS) entry which is preliminary data.</text>
</comment>
<gene>
    <name evidence="1" type="ORF">NG792_11770</name>
</gene>